<evidence type="ECO:0000313" key="10">
    <source>
        <dbReference type="EMBL" id="EKD30447.1"/>
    </source>
</evidence>
<dbReference type="Pfam" id="PF00990">
    <property type="entry name" value="GGDEF"/>
    <property type="match status" value="1"/>
</dbReference>
<dbReference type="PROSITE" id="PS50887">
    <property type="entry name" value="GGDEF"/>
    <property type="match status" value="1"/>
</dbReference>
<dbReference type="PANTHER" id="PTHR44757">
    <property type="entry name" value="DIGUANYLATE CYCLASE DGCP"/>
    <property type="match status" value="1"/>
</dbReference>
<proteinExistence type="predicted"/>
<evidence type="ECO:0000256" key="4">
    <source>
        <dbReference type="ARBA" id="ARBA00023136"/>
    </source>
</evidence>
<evidence type="ECO:0000256" key="3">
    <source>
        <dbReference type="ARBA" id="ARBA00022989"/>
    </source>
</evidence>
<keyword evidence="2 5" id="KW-0812">Transmembrane</keyword>
<accession>K1XZ54</accession>
<dbReference type="GO" id="GO:0006355">
    <property type="term" value="P:regulation of DNA-templated transcription"/>
    <property type="evidence" value="ECO:0007669"/>
    <property type="project" value="InterPro"/>
</dbReference>
<evidence type="ECO:0000256" key="2">
    <source>
        <dbReference type="ARBA" id="ARBA00022692"/>
    </source>
</evidence>
<feature type="domain" description="PAS" evidence="6">
    <location>
        <begin position="367"/>
        <end position="438"/>
    </location>
</feature>
<dbReference type="PROSITE" id="PS50112">
    <property type="entry name" value="PAS"/>
    <property type="match status" value="1"/>
</dbReference>
<dbReference type="InterPro" id="IPR013767">
    <property type="entry name" value="PAS_fold"/>
</dbReference>
<evidence type="ECO:0000259" key="9">
    <source>
        <dbReference type="PROSITE" id="PS50887"/>
    </source>
</evidence>
<sequence>MKENEFLENKFLKEKQFSLSKFVPALVLSVSLAVTHQLWRSEKEEIMKDSSMNFSLRQKEVRKEIEERMKNYGYTLRWARALFSGGMERRKEFHNFIRDLDIQNKYRGTIGYSFIPLVKKEALADHIRKLKEEGFSDYAVFPSGVRQEYTPVTYAEPFEQNENTMGYDSFSDSEQRMVMELARDENRIGVTGKVRLVQESNSVSPSGFLMYLPVYRNGFPYSTLEERRANVVGWLTASIKIEEFMKEIMESKLFDGLDVEMHDGIVTESSLIFHAYDASEGIAHPKDAVFSSTEKLETFWRSWTFIFHSLPGFETKIDKGRIVIIGISWIGISFFLALLSWLLLHERRMAINFAKNMQDMNRRITKNKKKLTAVIDASMDAIIQLDKKGEIVEWSWQAENIFGWKKEEILGKSFIETILSEQSQKEYPEIIDKLIVETKHGRVNHVDELPATRKDGTEFFVEMNISSMDGEGDFELCAFIRDITERKIAEVKILEMATHDALTGLPNRNLLSDRLAQAMRISERSGDSCAVFFIDLDRFKPVNDTFWHEVGDILLEKVAERLEAIMRAEDTTARFWGDEFIIVTPGLKSEFDVTLIAEKIIQTLSLPFYIKKHEITIGASVGIAIFPRDGKNAEDLLKKSDMAMYEAKNDGRGTYR</sequence>
<dbReference type="CDD" id="cd00130">
    <property type="entry name" value="PAS"/>
    <property type="match status" value="1"/>
</dbReference>
<dbReference type="Gene3D" id="3.30.450.350">
    <property type="entry name" value="CHASE domain"/>
    <property type="match status" value="1"/>
</dbReference>
<feature type="domain" description="PAC" evidence="7">
    <location>
        <begin position="445"/>
        <end position="495"/>
    </location>
</feature>
<evidence type="ECO:0000256" key="5">
    <source>
        <dbReference type="SAM" id="Phobius"/>
    </source>
</evidence>
<keyword evidence="10" id="KW-0418">Kinase</keyword>
<dbReference type="NCBIfam" id="TIGR00254">
    <property type="entry name" value="GGDEF"/>
    <property type="match status" value="1"/>
</dbReference>
<dbReference type="SMART" id="SM00091">
    <property type="entry name" value="PAS"/>
    <property type="match status" value="1"/>
</dbReference>
<dbReference type="Gene3D" id="3.30.450.20">
    <property type="entry name" value="PAS domain"/>
    <property type="match status" value="1"/>
</dbReference>
<evidence type="ECO:0000256" key="1">
    <source>
        <dbReference type="ARBA" id="ARBA00004370"/>
    </source>
</evidence>
<dbReference type="InterPro" id="IPR043128">
    <property type="entry name" value="Rev_trsase/Diguanyl_cyclase"/>
</dbReference>
<dbReference type="SUPFAM" id="SSF55073">
    <property type="entry name" value="Nucleotide cyclase"/>
    <property type="match status" value="1"/>
</dbReference>
<evidence type="ECO:0000259" key="7">
    <source>
        <dbReference type="PROSITE" id="PS50113"/>
    </source>
</evidence>
<dbReference type="PROSITE" id="PS50113">
    <property type="entry name" value="PAC"/>
    <property type="match status" value="1"/>
</dbReference>
<dbReference type="Gene3D" id="3.30.70.270">
    <property type="match status" value="1"/>
</dbReference>
<dbReference type="InterPro" id="IPR035965">
    <property type="entry name" value="PAS-like_dom_sf"/>
</dbReference>
<dbReference type="InterPro" id="IPR000700">
    <property type="entry name" value="PAS-assoc_C"/>
</dbReference>
<dbReference type="SUPFAM" id="SSF55785">
    <property type="entry name" value="PYP-like sensor domain (PAS domain)"/>
    <property type="match status" value="1"/>
</dbReference>
<protein>
    <submittedName>
        <fullName evidence="10">Sensor histidine kinase</fullName>
    </submittedName>
</protein>
<dbReference type="PANTHER" id="PTHR44757:SF2">
    <property type="entry name" value="BIOFILM ARCHITECTURE MAINTENANCE PROTEIN MBAA"/>
    <property type="match status" value="1"/>
</dbReference>
<gene>
    <name evidence="10" type="ORF">ACD_78C00058G0002</name>
</gene>
<dbReference type="InterPro" id="IPR000160">
    <property type="entry name" value="GGDEF_dom"/>
</dbReference>
<keyword evidence="4 5" id="KW-0472">Membrane</keyword>
<dbReference type="InterPro" id="IPR000014">
    <property type="entry name" value="PAS"/>
</dbReference>
<dbReference type="AlphaFoldDB" id="K1XZ54"/>
<dbReference type="GO" id="GO:0016020">
    <property type="term" value="C:membrane"/>
    <property type="evidence" value="ECO:0007669"/>
    <property type="project" value="UniProtKB-SubCell"/>
</dbReference>
<dbReference type="CDD" id="cd01949">
    <property type="entry name" value="GGDEF"/>
    <property type="match status" value="1"/>
</dbReference>
<dbReference type="GO" id="GO:0007165">
    <property type="term" value="P:signal transduction"/>
    <property type="evidence" value="ECO:0007669"/>
    <property type="project" value="UniProtKB-ARBA"/>
</dbReference>
<keyword evidence="10" id="KW-0808">Transferase</keyword>
<dbReference type="Pfam" id="PF03924">
    <property type="entry name" value="CHASE"/>
    <property type="match status" value="1"/>
</dbReference>
<feature type="transmembrane region" description="Helical" evidence="5">
    <location>
        <begin position="322"/>
        <end position="344"/>
    </location>
</feature>
<dbReference type="SMART" id="SM01079">
    <property type="entry name" value="CHASE"/>
    <property type="match status" value="1"/>
</dbReference>
<evidence type="ECO:0000259" key="8">
    <source>
        <dbReference type="PROSITE" id="PS50839"/>
    </source>
</evidence>
<reference evidence="10" key="1">
    <citation type="journal article" date="2012" name="Science">
        <title>Fermentation, hydrogen, and sulfur metabolism in multiple uncultivated bacterial phyla.</title>
        <authorList>
            <person name="Wrighton K.C."/>
            <person name="Thomas B.C."/>
            <person name="Sharon I."/>
            <person name="Miller C.S."/>
            <person name="Castelle C.J."/>
            <person name="VerBerkmoes N.C."/>
            <person name="Wilkins M.J."/>
            <person name="Hettich R.L."/>
            <person name="Lipton M.S."/>
            <person name="Williams K.H."/>
            <person name="Long P.E."/>
            <person name="Banfield J.F."/>
        </authorList>
    </citation>
    <scope>NUCLEOTIDE SEQUENCE [LARGE SCALE GENOMIC DNA]</scope>
</reference>
<feature type="domain" description="GGDEF" evidence="9">
    <location>
        <begin position="527"/>
        <end position="656"/>
    </location>
</feature>
<dbReference type="GO" id="GO:0016301">
    <property type="term" value="F:kinase activity"/>
    <property type="evidence" value="ECO:0007669"/>
    <property type="project" value="UniProtKB-KW"/>
</dbReference>
<dbReference type="InterPro" id="IPR029787">
    <property type="entry name" value="Nucleotide_cyclase"/>
</dbReference>
<keyword evidence="3 5" id="KW-1133">Transmembrane helix</keyword>
<dbReference type="NCBIfam" id="TIGR00229">
    <property type="entry name" value="sensory_box"/>
    <property type="match status" value="1"/>
</dbReference>
<evidence type="ECO:0000259" key="6">
    <source>
        <dbReference type="PROSITE" id="PS50112"/>
    </source>
</evidence>
<name>K1XZ54_9BACT</name>
<comment type="subcellular location">
    <subcellularLocation>
        <location evidence="1">Membrane</location>
    </subcellularLocation>
</comment>
<dbReference type="InterPro" id="IPR006189">
    <property type="entry name" value="CHASE_dom"/>
</dbReference>
<comment type="caution">
    <text evidence="10">The sequence shown here is derived from an EMBL/GenBank/DDBJ whole genome shotgun (WGS) entry which is preliminary data.</text>
</comment>
<feature type="domain" description="CHASE" evidence="8">
    <location>
        <begin position="140"/>
        <end position="294"/>
    </location>
</feature>
<dbReference type="InterPro" id="IPR042240">
    <property type="entry name" value="CHASE_sf"/>
</dbReference>
<dbReference type="PROSITE" id="PS50839">
    <property type="entry name" value="CHASE"/>
    <property type="match status" value="1"/>
</dbReference>
<organism evidence="10">
    <name type="scientific">uncultured bacterium</name>
    <name type="common">gcode 4</name>
    <dbReference type="NCBI Taxonomy" id="1234023"/>
    <lineage>
        <taxon>Bacteria</taxon>
        <taxon>environmental samples</taxon>
    </lineage>
</organism>
<dbReference type="SMART" id="SM00267">
    <property type="entry name" value="GGDEF"/>
    <property type="match status" value="1"/>
</dbReference>
<dbReference type="InterPro" id="IPR052155">
    <property type="entry name" value="Biofilm_reg_signaling"/>
</dbReference>
<dbReference type="EMBL" id="AMFJ01034058">
    <property type="protein sequence ID" value="EKD30447.1"/>
    <property type="molecule type" value="Genomic_DNA"/>
</dbReference>
<dbReference type="Pfam" id="PF00989">
    <property type="entry name" value="PAS"/>
    <property type="match status" value="1"/>
</dbReference>